<gene>
    <name evidence="2" type="ORF">LEA_11929</name>
</gene>
<sequence length="188" mass="21558">MRTGEYKVKFNYTILRGFIDAFGLIMAVLLYQTTYAYYYQMAHPTMVLNNVYPDGLPAYMWICGGIVPFIALAAFVFSIVYMFIPHRSRTLVITADNAQKYYDNLMITNSLLRILVLMALWDYTYITQSNLMGAMESWFSLQTVLDIIVGSLVVYFMYGRLKAIAKPADRKKGNVIKPKQSESDDEAL</sequence>
<accession>K1T7B4</accession>
<feature type="transmembrane region" description="Helical" evidence="1">
    <location>
        <begin position="58"/>
        <end position="84"/>
    </location>
</feature>
<feature type="transmembrane region" description="Helical" evidence="1">
    <location>
        <begin position="105"/>
        <end position="126"/>
    </location>
</feature>
<evidence type="ECO:0000313" key="2">
    <source>
        <dbReference type="EMBL" id="EKC62270.1"/>
    </source>
</evidence>
<evidence type="ECO:0000256" key="1">
    <source>
        <dbReference type="SAM" id="Phobius"/>
    </source>
</evidence>
<feature type="non-terminal residue" evidence="2">
    <location>
        <position position="188"/>
    </location>
</feature>
<feature type="transmembrane region" description="Helical" evidence="1">
    <location>
        <begin position="138"/>
        <end position="158"/>
    </location>
</feature>
<name>K1T7B4_9ZZZZ</name>
<feature type="transmembrane region" description="Helical" evidence="1">
    <location>
        <begin position="21"/>
        <end position="38"/>
    </location>
</feature>
<keyword evidence="1" id="KW-1133">Transmembrane helix</keyword>
<keyword evidence="1" id="KW-0812">Transmembrane</keyword>
<protein>
    <submittedName>
        <fullName evidence="2">Uncharacterized protein</fullName>
    </submittedName>
</protein>
<comment type="caution">
    <text evidence="2">The sequence shown here is derived from an EMBL/GenBank/DDBJ whole genome shotgun (WGS) entry which is preliminary data.</text>
</comment>
<dbReference type="EMBL" id="AJWY01008057">
    <property type="protein sequence ID" value="EKC62270.1"/>
    <property type="molecule type" value="Genomic_DNA"/>
</dbReference>
<keyword evidence="1" id="KW-0472">Membrane</keyword>
<organism evidence="2">
    <name type="scientific">human gut metagenome</name>
    <dbReference type="NCBI Taxonomy" id="408170"/>
    <lineage>
        <taxon>unclassified sequences</taxon>
        <taxon>metagenomes</taxon>
        <taxon>organismal metagenomes</taxon>
    </lineage>
</organism>
<dbReference type="AlphaFoldDB" id="K1T7B4"/>
<proteinExistence type="predicted"/>
<reference evidence="2" key="1">
    <citation type="journal article" date="2013" name="Environ. Microbiol.">
        <title>Microbiota from the distal guts of lean and obese adolescents exhibit partial functional redundancy besides clear differences in community structure.</title>
        <authorList>
            <person name="Ferrer M."/>
            <person name="Ruiz A."/>
            <person name="Lanza F."/>
            <person name="Haange S.B."/>
            <person name="Oberbach A."/>
            <person name="Till H."/>
            <person name="Bargiela R."/>
            <person name="Campoy C."/>
            <person name="Segura M.T."/>
            <person name="Richter M."/>
            <person name="von Bergen M."/>
            <person name="Seifert J."/>
            <person name="Suarez A."/>
        </authorList>
    </citation>
    <scope>NUCLEOTIDE SEQUENCE</scope>
</reference>